<dbReference type="Proteomes" id="UP000076842">
    <property type="component" value="Unassembled WGS sequence"/>
</dbReference>
<dbReference type="Gene3D" id="3.40.50.11350">
    <property type="match status" value="1"/>
</dbReference>
<accession>A0A165D475</accession>
<dbReference type="EMBL" id="KV424081">
    <property type="protein sequence ID" value="KZT52028.1"/>
    <property type="molecule type" value="Genomic_DNA"/>
</dbReference>
<protein>
    <submittedName>
        <fullName evidence="1">Uncharacterized protein</fullName>
    </submittedName>
</protein>
<feature type="non-terminal residue" evidence="1">
    <location>
        <position position="1"/>
    </location>
</feature>
<keyword evidence="2" id="KW-1185">Reference proteome</keyword>
<organism evidence="1 2">
    <name type="scientific">Calocera cornea HHB12733</name>
    <dbReference type="NCBI Taxonomy" id="1353952"/>
    <lineage>
        <taxon>Eukaryota</taxon>
        <taxon>Fungi</taxon>
        <taxon>Dikarya</taxon>
        <taxon>Basidiomycota</taxon>
        <taxon>Agaricomycotina</taxon>
        <taxon>Dacrymycetes</taxon>
        <taxon>Dacrymycetales</taxon>
        <taxon>Dacrymycetaceae</taxon>
        <taxon>Calocera</taxon>
    </lineage>
</organism>
<evidence type="ECO:0000313" key="1">
    <source>
        <dbReference type="EMBL" id="KZT52028.1"/>
    </source>
</evidence>
<name>A0A165D475_9BASI</name>
<gene>
    <name evidence="1" type="ORF">CALCODRAFT_408085</name>
</gene>
<dbReference type="AlphaFoldDB" id="A0A165D475"/>
<dbReference type="OrthoDB" id="3024720at2759"/>
<evidence type="ECO:0000313" key="2">
    <source>
        <dbReference type="Proteomes" id="UP000076842"/>
    </source>
</evidence>
<proteinExistence type="predicted"/>
<reference evidence="1 2" key="1">
    <citation type="journal article" date="2016" name="Mol. Biol. Evol.">
        <title>Comparative Genomics of Early-Diverging Mushroom-Forming Fungi Provides Insights into the Origins of Lignocellulose Decay Capabilities.</title>
        <authorList>
            <person name="Nagy L.G."/>
            <person name="Riley R."/>
            <person name="Tritt A."/>
            <person name="Adam C."/>
            <person name="Daum C."/>
            <person name="Floudas D."/>
            <person name="Sun H."/>
            <person name="Yadav J.S."/>
            <person name="Pangilinan J."/>
            <person name="Larsson K.H."/>
            <person name="Matsuura K."/>
            <person name="Barry K."/>
            <person name="Labutti K."/>
            <person name="Kuo R."/>
            <person name="Ohm R.A."/>
            <person name="Bhattacharya S.S."/>
            <person name="Shirouzu T."/>
            <person name="Yoshinaga Y."/>
            <person name="Martin F.M."/>
            <person name="Grigoriev I.V."/>
            <person name="Hibbett D.S."/>
        </authorList>
    </citation>
    <scope>NUCLEOTIDE SEQUENCE [LARGE SCALE GENOMIC DNA]</scope>
    <source>
        <strain evidence="1 2">HHB12733</strain>
    </source>
</reference>
<dbReference type="InParanoid" id="A0A165D475"/>
<sequence length="61" mass="6887">RFVDAASLPLTWAEGDLAVPVDMEIARRAEVFVGNAFSSLTSNVVLFRLADGRDWETNRFW</sequence>
<feature type="non-terminal residue" evidence="1">
    <location>
        <position position="61"/>
    </location>
</feature>
<dbReference type="STRING" id="1353952.A0A165D475"/>